<keyword evidence="5" id="KW-1185">Reference proteome</keyword>
<accession>A0A553PP49</accession>
<proteinExistence type="inferred from homology"/>
<dbReference type="AlphaFoldDB" id="A0A553PP49"/>
<keyword evidence="3" id="KW-0472">Membrane</keyword>
<feature type="transmembrane region" description="Helical" evidence="3">
    <location>
        <begin position="6"/>
        <end position="25"/>
    </location>
</feature>
<evidence type="ECO:0000256" key="1">
    <source>
        <dbReference type="ARBA" id="ARBA00006066"/>
    </source>
</evidence>
<name>A0A553PP49_TIGCA</name>
<keyword evidence="3" id="KW-1133">Transmembrane helix</keyword>
<evidence type="ECO:0000313" key="5">
    <source>
        <dbReference type="Proteomes" id="UP000318571"/>
    </source>
</evidence>
<dbReference type="Proteomes" id="UP000318571">
    <property type="component" value="Chromosome 6"/>
</dbReference>
<dbReference type="OMA" id="YVLESVN"/>
<dbReference type="PANTHER" id="PTHR12993:SF11">
    <property type="entry name" value="N-ACETYLGLUCOSAMINYL-PHOSPHATIDYLINOSITOL DE-N-ACETYLASE"/>
    <property type="match status" value="1"/>
</dbReference>
<dbReference type="OrthoDB" id="440160at2759"/>
<evidence type="ECO:0000313" key="4">
    <source>
        <dbReference type="EMBL" id="TRY79452.1"/>
    </source>
</evidence>
<dbReference type="GO" id="GO:0006506">
    <property type="term" value="P:GPI anchor biosynthetic process"/>
    <property type="evidence" value="ECO:0007669"/>
    <property type="project" value="UniProtKB-UniPathway"/>
</dbReference>
<dbReference type="SUPFAM" id="SSF102588">
    <property type="entry name" value="LmbE-like"/>
    <property type="match status" value="1"/>
</dbReference>
<dbReference type="STRING" id="6832.A0A553PP49"/>
<organism evidence="4 5">
    <name type="scientific">Tigriopus californicus</name>
    <name type="common">Marine copepod</name>
    <dbReference type="NCBI Taxonomy" id="6832"/>
    <lineage>
        <taxon>Eukaryota</taxon>
        <taxon>Metazoa</taxon>
        <taxon>Ecdysozoa</taxon>
        <taxon>Arthropoda</taxon>
        <taxon>Crustacea</taxon>
        <taxon>Multicrustacea</taxon>
        <taxon>Hexanauplia</taxon>
        <taxon>Copepoda</taxon>
        <taxon>Harpacticoida</taxon>
        <taxon>Harpacticidae</taxon>
        <taxon>Tigriopus</taxon>
    </lineage>
</organism>
<evidence type="ECO:0000256" key="3">
    <source>
        <dbReference type="SAM" id="Phobius"/>
    </source>
</evidence>
<comment type="caution">
    <text evidence="4">The sequence shown here is derived from an EMBL/GenBank/DDBJ whole genome shotgun (WGS) entry which is preliminary data.</text>
</comment>
<dbReference type="GO" id="GO:0016020">
    <property type="term" value="C:membrane"/>
    <property type="evidence" value="ECO:0007669"/>
    <property type="project" value="GOC"/>
</dbReference>
<gene>
    <name evidence="4" type="ORF">TCAL_07558</name>
</gene>
<protein>
    <recommendedName>
        <fullName evidence="2">N-acetylglucosaminylphosphatidylinositol deacetylase</fullName>
        <ecNumber evidence="2">3.5.1.89</ecNumber>
    </recommendedName>
</protein>
<dbReference type="InterPro" id="IPR003737">
    <property type="entry name" value="GlcNAc_PI_deacetylase-related"/>
</dbReference>
<dbReference type="Pfam" id="PF02585">
    <property type="entry name" value="PIG-L"/>
    <property type="match status" value="1"/>
</dbReference>
<dbReference type="GO" id="GO:0000225">
    <property type="term" value="F:N-acetylglucosaminylphosphatidylinositol deacetylase activity"/>
    <property type="evidence" value="ECO:0007669"/>
    <property type="project" value="UniProtKB-EC"/>
</dbReference>
<evidence type="ECO:0000256" key="2">
    <source>
        <dbReference type="ARBA" id="ARBA00012176"/>
    </source>
</evidence>
<dbReference type="Gene3D" id="3.40.50.10320">
    <property type="entry name" value="LmbE-like"/>
    <property type="match status" value="1"/>
</dbReference>
<reference evidence="4 5" key="1">
    <citation type="journal article" date="2018" name="Nat. Ecol. Evol.">
        <title>Genomic signatures of mitonuclear coevolution across populations of Tigriopus californicus.</title>
        <authorList>
            <person name="Barreto F.S."/>
            <person name="Watson E.T."/>
            <person name="Lima T.G."/>
            <person name="Willett C.S."/>
            <person name="Edmands S."/>
            <person name="Li W."/>
            <person name="Burton R.S."/>
        </authorList>
    </citation>
    <scope>NUCLEOTIDE SEQUENCE [LARGE SCALE GENOMIC DNA]</scope>
    <source>
        <strain evidence="4 5">San Diego</strain>
    </source>
</reference>
<dbReference type="GO" id="GO:0005783">
    <property type="term" value="C:endoplasmic reticulum"/>
    <property type="evidence" value="ECO:0007669"/>
    <property type="project" value="TreeGrafter"/>
</dbReference>
<comment type="similarity">
    <text evidence="1">Belongs to the PIGL family.</text>
</comment>
<dbReference type="UniPathway" id="UPA00196"/>
<sequence length="256" mass="29832">MEVLTVALSAILGFCLMFYAFVAYMRPYARLKQIPKAQRVLFVTSHPDDEAMFFGPAILNLCRQENTTVFLLCMSIGNFNNQGHLRKNELYKACEFLGIQEQNILILRYTKLQDNPDVRWKEELISEPILHMTIVQDIDVIVTFDRYGVSGHKNHTSVYNAMALLCLERRLPKHCRVYCLRSVNMLRKYSFMFDLPMSFILSPFSYIASLQDWLTIQKAMASHHSQYVWFRKLYMIFSRYVLINTLDQISGHAGAS</sequence>
<keyword evidence="3" id="KW-0812">Transmembrane</keyword>
<dbReference type="EC" id="3.5.1.89" evidence="2"/>
<dbReference type="InterPro" id="IPR024078">
    <property type="entry name" value="LmbE-like_dom_sf"/>
</dbReference>
<dbReference type="EMBL" id="VCGU01000002">
    <property type="protein sequence ID" value="TRY79452.1"/>
    <property type="molecule type" value="Genomic_DNA"/>
</dbReference>
<dbReference type="PANTHER" id="PTHR12993">
    <property type="entry name" value="N-ACETYLGLUCOSAMINYL-PHOSPHATIDYLINOSITOL DE-N-ACETYLASE-RELATED"/>
    <property type="match status" value="1"/>
</dbReference>